<dbReference type="PANTHER" id="PTHR43539">
    <property type="entry name" value="FLAVIN-BINDING MONOOXYGENASE-LIKE PROTEIN (AFU_ORTHOLOGUE AFUA_4G09220)"/>
    <property type="match status" value="1"/>
</dbReference>
<dbReference type="Pfam" id="PF13738">
    <property type="entry name" value="Pyr_redox_3"/>
    <property type="match status" value="1"/>
</dbReference>
<dbReference type="AlphaFoldDB" id="Q5AR38"/>
<dbReference type="eggNOG" id="KOG1399">
    <property type="taxonomic scope" value="Eukaryota"/>
</dbReference>
<dbReference type="OrthoDB" id="74360at2759"/>
<dbReference type="PRINTS" id="PR00368">
    <property type="entry name" value="FADPNR"/>
</dbReference>
<accession>C8VPY0</accession>
<gene>
    <name evidence="3" type="ORF">ANIA_09242</name>
</gene>
<dbReference type="VEuPathDB" id="FungiDB:AN9242"/>
<accession>Q5AR38</accession>
<evidence type="ECO:0000313" key="4">
    <source>
        <dbReference type="Proteomes" id="UP000000560"/>
    </source>
</evidence>
<dbReference type="InParanoid" id="Q5AR38"/>
<dbReference type="KEGG" id="ani:ANIA_09242"/>
<reference evidence="4" key="1">
    <citation type="journal article" date="2005" name="Nature">
        <title>Sequencing of Aspergillus nidulans and comparative analysis with A. fumigatus and A. oryzae.</title>
        <authorList>
            <person name="Galagan J.E."/>
            <person name="Calvo S.E."/>
            <person name="Cuomo C."/>
            <person name="Ma L.J."/>
            <person name="Wortman J.R."/>
            <person name="Batzoglou S."/>
            <person name="Lee S.I."/>
            <person name="Basturkmen M."/>
            <person name="Spevak C.C."/>
            <person name="Clutterbuck J."/>
            <person name="Kapitonov V."/>
            <person name="Jurka J."/>
            <person name="Scazzocchio C."/>
            <person name="Farman M."/>
            <person name="Butler J."/>
            <person name="Purcell S."/>
            <person name="Harris S."/>
            <person name="Braus G.H."/>
            <person name="Draht O."/>
            <person name="Busch S."/>
            <person name="D'Enfert C."/>
            <person name="Bouchier C."/>
            <person name="Goldman G.H."/>
            <person name="Bell-Pedersen D."/>
            <person name="Griffiths-Jones S."/>
            <person name="Doonan J.H."/>
            <person name="Yu J."/>
            <person name="Vienken K."/>
            <person name="Pain A."/>
            <person name="Freitag M."/>
            <person name="Selker E.U."/>
            <person name="Archer D.B."/>
            <person name="Penalva M.A."/>
            <person name="Oakley B.R."/>
            <person name="Momany M."/>
            <person name="Tanaka T."/>
            <person name="Kumagai T."/>
            <person name="Asai K."/>
            <person name="Machida M."/>
            <person name="Nierman W.C."/>
            <person name="Denning D.W."/>
            <person name="Caddick M."/>
            <person name="Hynes M."/>
            <person name="Paoletti M."/>
            <person name="Fischer R."/>
            <person name="Miller B."/>
            <person name="Dyer P."/>
            <person name="Sachs M.S."/>
            <person name="Osmani S.A."/>
            <person name="Birren B.W."/>
        </authorList>
    </citation>
    <scope>NUCLEOTIDE SEQUENCE [LARGE SCALE GENOMIC DNA]</scope>
    <source>
        <strain evidence="4">FGSC A4 / ATCC 38163 / CBS 112.46 / NRRL 194 / M139</strain>
    </source>
</reference>
<reference evidence="4" key="2">
    <citation type="journal article" date="2009" name="Fungal Genet. Biol.">
        <title>The 2008 update of the Aspergillus nidulans genome annotation: a community effort.</title>
        <authorList>
            <person name="Wortman J.R."/>
            <person name="Gilsenan J.M."/>
            <person name="Joardar V."/>
            <person name="Deegan J."/>
            <person name="Clutterbuck J."/>
            <person name="Andersen M.R."/>
            <person name="Archer D."/>
            <person name="Bencina M."/>
            <person name="Braus G."/>
            <person name="Coutinho P."/>
            <person name="von Dohren H."/>
            <person name="Doonan J."/>
            <person name="Driessen A.J."/>
            <person name="Durek P."/>
            <person name="Espeso E."/>
            <person name="Fekete E."/>
            <person name="Flipphi M."/>
            <person name="Estrada C.G."/>
            <person name="Geysens S."/>
            <person name="Goldman G."/>
            <person name="de Groot P.W."/>
            <person name="Hansen K."/>
            <person name="Harris S.D."/>
            <person name="Heinekamp T."/>
            <person name="Helmstaedt K."/>
            <person name="Henrissat B."/>
            <person name="Hofmann G."/>
            <person name="Homan T."/>
            <person name="Horio T."/>
            <person name="Horiuchi H."/>
            <person name="James S."/>
            <person name="Jones M."/>
            <person name="Karaffa L."/>
            <person name="Karanyi Z."/>
            <person name="Kato M."/>
            <person name="Keller N."/>
            <person name="Kelly D.E."/>
            <person name="Kiel J.A."/>
            <person name="Kim J.M."/>
            <person name="van der Klei I.J."/>
            <person name="Klis F.M."/>
            <person name="Kovalchuk A."/>
            <person name="Krasevec N."/>
            <person name="Kubicek C.P."/>
            <person name="Liu B."/>
            <person name="Maccabe A."/>
            <person name="Meyer V."/>
            <person name="Mirabito P."/>
            <person name="Miskei M."/>
            <person name="Mos M."/>
            <person name="Mullins J."/>
            <person name="Nelson D.R."/>
            <person name="Nielsen J."/>
            <person name="Oakley B.R."/>
            <person name="Osmani S.A."/>
            <person name="Pakula T."/>
            <person name="Paszewski A."/>
            <person name="Paulsen I."/>
            <person name="Pilsyk S."/>
            <person name="Pocsi I."/>
            <person name="Punt P.J."/>
            <person name="Ram A.F."/>
            <person name="Ren Q."/>
            <person name="Robellet X."/>
            <person name="Robson G."/>
            <person name="Seiboth B."/>
            <person name="van Solingen P."/>
            <person name="Specht T."/>
            <person name="Sun J."/>
            <person name="Taheri-Talesh N."/>
            <person name="Takeshita N."/>
            <person name="Ussery D."/>
            <person name="vanKuyk P.A."/>
            <person name="Visser H."/>
            <person name="van de Vondervoort P.J."/>
            <person name="de Vries R.P."/>
            <person name="Walton J."/>
            <person name="Xiang X."/>
            <person name="Xiong Y."/>
            <person name="Zeng A.P."/>
            <person name="Brandt B.W."/>
            <person name="Cornell M.J."/>
            <person name="van den Hondel C.A."/>
            <person name="Visser J."/>
            <person name="Oliver S.G."/>
            <person name="Turner G."/>
        </authorList>
    </citation>
    <scope>GENOME REANNOTATION</scope>
    <source>
        <strain evidence="4">FGSC A4 / ATCC 38163 / CBS 112.46 / NRRL 194 / M139</strain>
    </source>
</reference>
<evidence type="ECO:0000256" key="2">
    <source>
        <dbReference type="SAM" id="MobiDB-lite"/>
    </source>
</evidence>
<evidence type="ECO:0000313" key="3">
    <source>
        <dbReference type="EMBL" id="CBF87231.1"/>
    </source>
</evidence>
<dbReference type="PANTHER" id="PTHR43539:SF24">
    <property type="entry name" value="FAD_NAD(P)-BINDING DOMAIN-CONTAINING PROTEIN-RELATED"/>
    <property type="match status" value="1"/>
</dbReference>
<dbReference type="SUPFAM" id="SSF51905">
    <property type="entry name" value="FAD/NAD(P)-binding domain"/>
    <property type="match status" value="2"/>
</dbReference>
<organism evidence="3 4">
    <name type="scientific">Emericella nidulans (strain FGSC A4 / ATCC 38163 / CBS 112.46 / NRRL 194 / M139)</name>
    <name type="common">Aspergillus nidulans</name>
    <dbReference type="NCBI Taxonomy" id="227321"/>
    <lineage>
        <taxon>Eukaryota</taxon>
        <taxon>Fungi</taxon>
        <taxon>Dikarya</taxon>
        <taxon>Ascomycota</taxon>
        <taxon>Pezizomycotina</taxon>
        <taxon>Eurotiomycetes</taxon>
        <taxon>Eurotiomycetidae</taxon>
        <taxon>Eurotiales</taxon>
        <taxon>Aspergillaceae</taxon>
        <taxon>Aspergillus</taxon>
        <taxon>Aspergillus subgen. Nidulantes</taxon>
    </lineage>
</organism>
<sequence>MPIIFPPLAVLPQLTLHPSVNADHLDVAKIVNDWLFSFTEKLSSGQQSNISSLFLEKESWFRDFVSFSWDFASHNGAAAICEYLAGSTSGFAEPKADQPGALRPQLVEIGGLQFVQAGFSFRNTFGTGRGVLRLANVEPEEWKAWTVFTVLERLNGQDELEATRAEKAEAQAGASGYGTEPSSVQSDDGGLQVLVVGAGQCGLALAAHLQNLGLNYLVVDKFSRPGDSWRARYDTVRLHTPIYTDHYPFLKYPASWPRYLDRAHVTKWMEHYEEIMGLNVRHSTLASNFRYNETSRVWTVDLQSKDCIQTVHAKHVVLATGLLGAIPNRPTFPGEASFKGQILHTSAHKSAALMPEALKKKITIIGSGTSAHDIAQDFVNHGAENVTMVQRGAMYVVSRDSMERIQLPLWNTPGVSLEDADLLSHSLPIAVARTLSVGESQMMSAKDKDMLDALEKAGMAVKRGDGDSLLDYQLIKGGHFYADQGACQMIIDGRIKVRQCEQGVQGYYEDGVILANGTKIESEVVILATGFELSTKLIERLMGEDVMNKVARICTLHNSQERIGVWKPTGVPGFWYMTGSFIWSRQFSGILALQIAAIERGMNTEYYESR</sequence>
<dbReference type="Gene3D" id="3.50.50.60">
    <property type="entry name" value="FAD/NAD(P)-binding domain"/>
    <property type="match status" value="1"/>
</dbReference>
<dbReference type="Proteomes" id="UP000000560">
    <property type="component" value="Chromosome VIII"/>
</dbReference>
<dbReference type="GO" id="GO:0050660">
    <property type="term" value="F:flavin adenine dinucleotide binding"/>
    <property type="evidence" value="ECO:0000318"/>
    <property type="project" value="GO_Central"/>
</dbReference>
<proteinExistence type="predicted"/>
<dbReference type="OMA" id="RFIQAGF"/>
<dbReference type="PRINTS" id="PR00469">
    <property type="entry name" value="PNDRDTASEII"/>
</dbReference>
<evidence type="ECO:0000256" key="1">
    <source>
        <dbReference type="ARBA" id="ARBA00023002"/>
    </source>
</evidence>
<keyword evidence="4" id="KW-1185">Reference proteome</keyword>
<dbReference type="HOGENOM" id="CLU_015676_1_2_1"/>
<name>Q5AR38_EMENI</name>
<evidence type="ECO:0008006" key="5">
    <source>
        <dbReference type="Google" id="ProtNLM"/>
    </source>
</evidence>
<dbReference type="RefSeq" id="XP_682511.1">
    <property type="nucleotide sequence ID" value="XM_677419.1"/>
</dbReference>
<dbReference type="InterPro" id="IPR036188">
    <property type="entry name" value="FAD/NAD-bd_sf"/>
</dbReference>
<feature type="region of interest" description="Disordered" evidence="2">
    <location>
        <begin position="165"/>
        <end position="184"/>
    </location>
</feature>
<dbReference type="GeneID" id="2867902"/>
<dbReference type="GO" id="GO:0004497">
    <property type="term" value="F:monooxygenase activity"/>
    <property type="evidence" value="ECO:0000318"/>
    <property type="project" value="GO_Central"/>
</dbReference>
<protein>
    <recommendedName>
        <fullName evidence="5">FAD/NAD(P)-binding domain-containing protein</fullName>
    </recommendedName>
</protein>
<keyword evidence="1" id="KW-0560">Oxidoreductase</keyword>
<dbReference type="EMBL" id="BN001308">
    <property type="protein sequence ID" value="CBF87231.1"/>
    <property type="molecule type" value="Genomic_DNA"/>
</dbReference>
<dbReference type="InterPro" id="IPR050982">
    <property type="entry name" value="Auxin_biosynth/cation_transpt"/>
</dbReference>